<accession>A0A919Y4Y1</accession>
<evidence type="ECO:0008006" key="4">
    <source>
        <dbReference type="Google" id="ProtNLM"/>
    </source>
</evidence>
<evidence type="ECO:0000313" key="3">
    <source>
        <dbReference type="Proteomes" id="UP000678895"/>
    </source>
</evidence>
<dbReference type="EMBL" id="BORS01000015">
    <property type="protein sequence ID" value="GIO44191.1"/>
    <property type="molecule type" value="Genomic_DNA"/>
</dbReference>
<evidence type="ECO:0000313" key="2">
    <source>
        <dbReference type="EMBL" id="GIO44191.1"/>
    </source>
</evidence>
<proteinExistence type="predicted"/>
<feature type="chain" id="PRO_5038657646" description="Lipoprotein" evidence="1">
    <location>
        <begin position="22"/>
        <end position="203"/>
    </location>
</feature>
<evidence type="ECO:0000256" key="1">
    <source>
        <dbReference type="SAM" id="SignalP"/>
    </source>
</evidence>
<feature type="signal peptide" evidence="1">
    <location>
        <begin position="1"/>
        <end position="21"/>
    </location>
</feature>
<comment type="caution">
    <text evidence="2">The sequence shown here is derived from an EMBL/GenBank/DDBJ whole genome shotgun (WGS) entry which is preliminary data.</text>
</comment>
<name>A0A919Y4Y1_9BACL</name>
<organism evidence="2 3">
    <name type="scientific">Paenibacillus apis</name>
    <dbReference type="NCBI Taxonomy" id="1792174"/>
    <lineage>
        <taxon>Bacteria</taxon>
        <taxon>Bacillati</taxon>
        <taxon>Bacillota</taxon>
        <taxon>Bacilli</taxon>
        <taxon>Bacillales</taxon>
        <taxon>Paenibacillaceae</taxon>
        <taxon>Paenibacillus</taxon>
    </lineage>
</organism>
<reference evidence="2" key="1">
    <citation type="submission" date="2021-03" db="EMBL/GenBank/DDBJ databases">
        <title>Antimicrobial resistance genes in bacteria isolated from Japanese honey, and their potential for conferring macrolide and lincosamide resistance in the American foulbrood pathogen Paenibacillus larvae.</title>
        <authorList>
            <person name="Okamoto M."/>
            <person name="Kumagai M."/>
            <person name="Kanamori H."/>
            <person name="Takamatsu D."/>
        </authorList>
    </citation>
    <scope>NUCLEOTIDE SEQUENCE</scope>
    <source>
        <strain evidence="2">J41TS4</strain>
    </source>
</reference>
<keyword evidence="1" id="KW-0732">Signal</keyword>
<sequence>MIKSKALVFFMISLLSVLLISSGCSSNKQPAQESSSFEGDLGQLLEKTSKDGAFIFEGLPWLVAKQEIIGQQKEDAIQSEETDRILVEGGLSLDTKVKQTVIYNFQDDQLVSGEYLFITSDDQYFAEMGKELKALFTEGFSEPLTMNLAVLDQADASSRQEEHIIWEGSDRSSLRLNLLTTEQGDFLLQIHVTSPQPEREGLQ</sequence>
<dbReference type="PROSITE" id="PS51257">
    <property type="entry name" value="PROKAR_LIPOPROTEIN"/>
    <property type="match status" value="1"/>
</dbReference>
<dbReference type="AlphaFoldDB" id="A0A919Y4Y1"/>
<protein>
    <recommendedName>
        <fullName evidence="4">Lipoprotein</fullName>
    </recommendedName>
</protein>
<dbReference type="RefSeq" id="WP_301629777.1">
    <property type="nucleotide sequence ID" value="NZ_BORS01000015.1"/>
</dbReference>
<gene>
    <name evidence="2" type="ORF">J41TS4_39490</name>
</gene>
<keyword evidence="3" id="KW-1185">Reference proteome</keyword>
<dbReference type="Proteomes" id="UP000678895">
    <property type="component" value="Unassembled WGS sequence"/>
</dbReference>